<name>I3D140_9ARCH</name>
<keyword evidence="2" id="KW-1185">Reference proteome</keyword>
<gene>
    <name evidence="1" type="ORF">BD31_I1651</name>
</gene>
<dbReference type="Proteomes" id="UP000003423">
    <property type="component" value="Unassembled WGS sequence"/>
</dbReference>
<dbReference type="AlphaFoldDB" id="I3D140"/>
<protein>
    <submittedName>
        <fullName evidence="1">Uncharacterized protein</fullName>
    </submittedName>
</protein>
<accession>I3D140</accession>
<dbReference type="OrthoDB" id="171at2157"/>
<reference evidence="1 2" key="1">
    <citation type="journal article" date="2012" name="J. Bacteriol.">
        <title>Genome sequence of "Candidatus Nitrosopumilus salaria" BD31, an ammonia-oxidizing archaeon from the San Francisco Bay estuary.</title>
        <authorList>
            <person name="Mosier A.C."/>
            <person name="Allen E.E."/>
            <person name="Kim M."/>
            <person name="Ferriera S."/>
            <person name="Francis C.A."/>
        </authorList>
    </citation>
    <scope>NUCLEOTIDE SEQUENCE [LARGE SCALE GENOMIC DNA]</scope>
    <source>
        <strain evidence="1 2">BD31</strain>
    </source>
</reference>
<organism evidence="1 2">
    <name type="scientific">Candidatus Nitrosopumilus salarius BD31</name>
    <dbReference type="NCBI Taxonomy" id="859350"/>
    <lineage>
        <taxon>Archaea</taxon>
        <taxon>Nitrososphaerota</taxon>
        <taxon>Nitrososphaeria</taxon>
        <taxon>Nitrosopumilales</taxon>
        <taxon>Nitrosopumilaceae</taxon>
        <taxon>Nitrosopumilus</taxon>
    </lineage>
</organism>
<dbReference type="PATRIC" id="fig|859350.6.peg.1504"/>
<dbReference type="EMBL" id="AEXL02000121">
    <property type="protein sequence ID" value="EIJ65433.1"/>
    <property type="molecule type" value="Genomic_DNA"/>
</dbReference>
<evidence type="ECO:0000313" key="1">
    <source>
        <dbReference type="EMBL" id="EIJ65433.1"/>
    </source>
</evidence>
<proteinExistence type="predicted"/>
<dbReference type="RefSeq" id="WP_008300539.1">
    <property type="nucleotide sequence ID" value="NZ_AEXL02000121.1"/>
</dbReference>
<evidence type="ECO:0000313" key="2">
    <source>
        <dbReference type="Proteomes" id="UP000003423"/>
    </source>
</evidence>
<comment type="caution">
    <text evidence="1">The sequence shown here is derived from an EMBL/GenBank/DDBJ whole genome shotgun (WGS) entry which is preliminary data.</text>
</comment>
<sequence>MTYDEICPICSKSKDQHNTEDRDRCNLELVKQGIMRYCGLCGLTKPAEGFRDRCGKCGETYSFTNE</sequence>